<name>A0AA36EBZ3_LACSI</name>
<dbReference type="AlphaFoldDB" id="A0AA36EBZ3"/>
<evidence type="ECO:0000313" key="2">
    <source>
        <dbReference type="Proteomes" id="UP001177003"/>
    </source>
</evidence>
<evidence type="ECO:0000313" key="1">
    <source>
        <dbReference type="EMBL" id="CAI9289902.1"/>
    </source>
</evidence>
<protein>
    <submittedName>
        <fullName evidence="1">Uncharacterized protein</fullName>
    </submittedName>
</protein>
<dbReference type="EMBL" id="OX465082">
    <property type="protein sequence ID" value="CAI9289902.1"/>
    <property type="molecule type" value="Genomic_DNA"/>
</dbReference>
<gene>
    <name evidence="1" type="ORF">LSALG_LOCUS29124</name>
</gene>
<reference evidence="1" key="1">
    <citation type="submission" date="2023-04" db="EMBL/GenBank/DDBJ databases">
        <authorList>
            <person name="Vijverberg K."/>
            <person name="Xiong W."/>
            <person name="Schranz E."/>
        </authorList>
    </citation>
    <scope>NUCLEOTIDE SEQUENCE</scope>
</reference>
<organism evidence="1 2">
    <name type="scientific">Lactuca saligna</name>
    <name type="common">Willowleaf lettuce</name>
    <dbReference type="NCBI Taxonomy" id="75948"/>
    <lineage>
        <taxon>Eukaryota</taxon>
        <taxon>Viridiplantae</taxon>
        <taxon>Streptophyta</taxon>
        <taxon>Embryophyta</taxon>
        <taxon>Tracheophyta</taxon>
        <taxon>Spermatophyta</taxon>
        <taxon>Magnoliopsida</taxon>
        <taxon>eudicotyledons</taxon>
        <taxon>Gunneridae</taxon>
        <taxon>Pentapetalae</taxon>
        <taxon>asterids</taxon>
        <taxon>campanulids</taxon>
        <taxon>Asterales</taxon>
        <taxon>Asteraceae</taxon>
        <taxon>Cichorioideae</taxon>
        <taxon>Cichorieae</taxon>
        <taxon>Lactucinae</taxon>
        <taxon>Lactuca</taxon>
    </lineage>
</organism>
<keyword evidence="2" id="KW-1185">Reference proteome</keyword>
<dbReference type="Proteomes" id="UP001177003">
    <property type="component" value="Chromosome 6"/>
</dbReference>
<proteinExistence type="predicted"/>
<sequence length="136" mass="15410">MCETLGLNLFQLQDVDVNAFLQNPTFVMAIGDIIRSFKNQVNAKNNDGEDDGEDENNYDAFRDDYDKLRRRIPPGRFVGETPAGCRNINRDDVIFDDNDVLGTTGIGDGNIRDDNGLLAMKQLRRHISDDMSSQYF</sequence>
<accession>A0AA36EBZ3</accession>